<evidence type="ECO:0000313" key="1">
    <source>
        <dbReference type="EMBL" id="MPC29840.1"/>
    </source>
</evidence>
<protein>
    <submittedName>
        <fullName evidence="1">Uncharacterized protein</fullName>
    </submittedName>
</protein>
<evidence type="ECO:0000313" key="2">
    <source>
        <dbReference type="Proteomes" id="UP000324222"/>
    </source>
</evidence>
<accession>A0A5B7E736</accession>
<dbReference type="AlphaFoldDB" id="A0A5B7E736"/>
<dbReference type="Proteomes" id="UP000324222">
    <property type="component" value="Unassembled WGS sequence"/>
</dbReference>
<reference evidence="1 2" key="1">
    <citation type="submission" date="2019-05" db="EMBL/GenBank/DDBJ databases">
        <title>Another draft genome of Portunus trituberculatus and its Hox gene families provides insights of decapod evolution.</title>
        <authorList>
            <person name="Jeong J.-H."/>
            <person name="Song I."/>
            <person name="Kim S."/>
            <person name="Choi T."/>
            <person name="Kim D."/>
            <person name="Ryu S."/>
            <person name="Kim W."/>
        </authorList>
    </citation>
    <scope>NUCLEOTIDE SEQUENCE [LARGE SCALE GENOMIC DNA]</scope>
    <source>
        <tissue evidence="1">Muscle</tissue>
    </source>
</reference>
<sequence length="129" mass="13623">MALPSVGSDHPASPASWGVAGAGLKLLETRLSRAPRSVPLVKPALDWASGSASTIKPVASHTLEAWFWSLNVGVGGQRGKLSGRAVRHQGVPSLSHLHFPPMKRSTPVPIHFKVPAGRRIPVTQLSNCS</sequence>
<keyword evidence="2" id="KW-1185">Reference proteome</keyword>
<comment type="caution">
    <text evidence="1">The sequence shown here is derived from an EMBL/GenBank/DDBJ whole genome shotgun (WGS) entry which is preliminary data.</text>
</comment>
<gene>
    <name evidence="1" type="ORF">E2C01_023091</name>
</gene>
<dbReference type="EMBL" id="VSRR010002144">
    <property type="protein sequence ID" value="MPC29840.1"/>
    <property type="molecule type" value="Genomic_DNA"/>
</dbReference>
<name>A0A5B7E736_PORTR</name>
<organism evidence="1 2">
    <name type="scientific">Portunus trituberculatus</name>
    <name type="common">Swimming crab</name>
    <name type="synonym">Neptunus trituberculatus</name>
    <dbReference type="NCBI Taxonomy" id="210409"/>
    <lineage>
        <taxon>Eukaryota</taxon>
        <taxon>Metazoa</taxon>
        <taxon>Ecdysozoa</taxon>
        <taxon>Arthropoda</taxon>
        <taxon>Crustacea</taxon>
        <taxon>Multicrustacea</taxon>
        <taxon>Malacostraca</taxon>
        <taxon>Eumalacostraca</taxon>
        <taxon>Eucarida</taxon>
        <taxon>Decapoda</taxon>
        <taxon>Pleocyemata</taxon>
        <taxon>Brachyura</taxon>
        <taxon>Eubrachyura</taxon>
        <taxon>Portunoidea</taxon>
        <taxon>Portunidae</taxon>
        <taxon>Portuninae</taxon>
        <taxon>Portunus</taxon>
    </lineage>
</organism>
<proteinExistence type="predicted"/>